<dbReference type="InterPro" id="IPR004919">
    <property type="entry name" value="GmrSD_N"/>
</dbReference>
<dbReference type="EMBL" id="BLAL01000304">
    <property type="protein sequence ID" value="GET02118.1"/>
    <property type="molecule type" value="Genomic_DNA"/>
</dbReference>
<proteinExistence type="predicted"/>
<dbReference type="STRING" id="94130.A0A2Z6QXE5"/>
<evidence type="ECO:0000313" key="4">
    <source>
        <dbReference type="Proteomes" id="UP000247702"/>
    </source>
</evidence>
<evidence type="ECO:0000313" key="2">
    <source>
        <dbReference type="EMBL" id="GBB85338.1"/>
    </source>
</evidence>
<dbReference type="PANTHER" id="PTHR39639">
    <property type="entry name" value="CHROMOSOME 16, WHOLE GENOME SHOTGUN SEQUENCE"/>
    <property type="match status" value="1"/>
</dbReference>
<protein>
    <recommendedName>
        <fullName evidence="1">GmrSD restriction endonucleases N-terminal domain-containing protein</fullName>
    </recommendedName>
</protein>
<reference evidence="3" key="2">
    <citation type="submission" date="2019-10" db="EMBL/GenBank/DDBJ databases">
        <title>Conservation and host-specific expression of non-tandemly repeated heterogenous ribosome RNA gene in arbuscular mycorrhizal fungi.</title>
        <authorList>
            <person name="Maeda T."/>
            <person name="Kobayashi Y."/>
            <person name="Nakagawa T."/>
            <person name="Ezawa T."/>
            <person name="Yamaguchi K."/>
            <person name="Bino T."/>
            <person name="Nishimoto Y."/>
            <person name="Shigenobu S."/>
            <person name="Kawaguchi M."/>
        </authorList>
    </citation>
    <scope>NUCLEOTIDE SEQUENCE</scope>
    <source>
        <strain evidence="3">HR1</strain>
    </source>
</reference>
<feature type="domain" description="GmrSD restriction endonucleases N-terminal" evidence="1">
    <location>
        <begin position="21"/>
        <end position="143"/>
    </location>
</feature>
<comment type="caution">
    <text evidence="2">The sequence shown here is derived from an EMBL/GenBank/DDBJ whole genome shotgun (WGS) entry which is preliminary data.</text>
</comment>
<dbReference type="Pfam" id="PF03235">
    <property type="entry name" value="GmrSD_N"/>
    <property type="match status" value="1"/>
</dbReference>
<evidence type="ECO:0000259" key="1">
    <source>
        <dbReference type="Pfam" id="PF03235"/>
    </source>
</evidence>
<reference evidence="2 4" key="1">
    <citation type="submission" date="2017-11" db="EMBL/GenBank/DDBJ databases">
        <title>The genome of Rhizophagus clarus HR1 reveals common genetic basis of auxotrophy among arbuscular mycorrhizal fungi.</title>
        <authorList>
            <person name="Kobayashi Y."/>
        </authorList>
    </citation>
    <scope>NUCLEOTIDE SEQUENCE [LARGE SCALE GENOMIC DNA]</scope>
    <source>
        <strain evidence="2 4">HR1</strain>
    </source>
</reference>
<dbReference type="AlphaFoldDB" id="A0A2Z6QXE5"/>
<dbReference type="Proteomes" id="UP000615446">
    <property type="component" value="Unassembled WGS sequence"/>
</dbReference>
<organism evidence="2 4">
    <name type="scientific">Rhizophagus clarus</name>
    <dbReference type="NCBI Taxonomy" id="94130"/>
    <lineage>
        <taxon>Eukaryota</taxon>
        <taxon>Fungi</taxon>
        <taxon>Fungi incertae sedis</taxon>
        <taxon>Mucoromycota</taxon>
        <taxon>Glomeromycotina</taxon>
        <taxon>Glomeromycetes</taxon>
        <taxon>Glomerales</taxon>
        <taxon>Glomeraceae</taxon>
        <taxon>Rhizophagus</taxon>
    </lineage>
</organism>
<keyword evidence="4" id="KW-1185">Reference proteome</keyword>
<accession>A0A2Z6QXE5</accession>
<name>A0A2Z6QXE5_9GLOM</name>
<dbReference type="OrthoDB" id="5419821at2759"/>
<gene>
    <name evidence="3" type="ORF">RCL2_002849600</name>
    <name evidence="2" type="ORF">RclHR1_01190014</name>
</gene>
<sequence length="355" mass="42078">MDEALTKPRNVSHTIYKLYSWLQKGLIDLNPDFQRDVVWTNIKQSHLVDSLLNNFYVPPVIFSCKRLDNKSWMRVCIDGKQRLTSIYKFMNNEIPHINPSNGYSTKRYYRDLDNKNSLTEAERELFECSEFICVEYYDLTLQQEQEIFSRVQLGVALTPAERLQAISSPMADFVHEIHSQYSMTLSLIMDNKRARPFQLIIQSLHMIETEPEKFNATPITISKYLKKDREVPEGLRVMARQVYTTIEEMINVNLELFHRDHKFSTIEFVFLAYMIAKLPKLPVCQYQRRLLAMKNHVWNKHNEVRFNSTVFNTLKNFVDNMKNEFYSIHQTIPHTSPSLYFNPLQSNSKYNIYSR</sequence>
<dbReference type="PANTHER" id="PTHR39639:SF1">
    <property type="entry name" value="DUF262 DOMAIN-CONTAINING PROTEIN"/>
    <property type="match status" value="1"/>
</dbReference>
<dbReference type="Proteomes" id="UP000247702">
    <property type="component" value="Unassembled WGS sequence"/>
</dbReference>
<dbReference type="EMBL" id="BEXD01000213">
    <property type="protein sequence ID" value="GBB85338.1"/>
    <property type="molecule type" value="Genomic_DNA"/>
</dbReference>
<evidence type="ECO:0000313" key="3">
    <source>
        <dbReference type="EMBL" id="GET02118.1"/>
    </source>
</evidence>